<sequence length="268" mass="29042">MTTSPIDNLTLSDFESDWKKWHFEREEGLRDSVGWLSPTALHWLVDTDTTFGDLPGRWRADDDAVVVTATAADGLVRDGAPVDGELRIAAIEGAPGIELRHGERIVEVIRRTGDFALRVHDPEAQTLADFSGVPTFAPDPRWVFEARFVPFDDARTVTTGAVVEGLEHHHQALGRLEFRNEGVEHALIAFAGRSGALHVLFTDATSGVSTYPSARSLTVAVPADGTAVLDFNRAVNLPCAFTAYATCPVAPPENRLSFAVEAGEKVPS</sequence>
<keyword evidence="2" id="KW-1185">Reference proteome</keyword>
<accession>A0A1G8NI26</accession>
<name>A0A1G8NI26_9NOCA</name>
<dbReference type="InterPro" id="IPR012467">
    <property type="entry name" value="DUF1684"/>
</dbReference>
<reference evidence="1 2" key="1">
    <citation type="submission" date="2016-10" db="EMBL/GenBank/DDBJ databases">
        <authorList>
            <person name="de Groot N.N."/>
        </authorList>
    </citation>
    <scope>NUCLEOTIDE SEQUENCE [LARGE SCALE GENOMIC DNA]</scope>
    <source>
        <strain evidence="1 2">DSM 44892</strain>
    </source>
</reference>
<organism evidence="1 2">
    <name type="scientific">Rhodococcus triatomae</name>
    <dbReference type="NCBI Taxonomy" id="300028"/>
    <lineage>
        <taxon>Bacteria</taxon>
        <taxon>Bacillati</taxon>
        <taxon>Actinomycetota</taxon>
        <taxon>Actinomycetes</taxon>
        <taxon>Mycobacteriales</taxon>
        <taxon>Nocardiaceae</taxon>
        <taxon>Rhodococcus</taxon>
    </lineage>
</organism>
<protein>
    <recommendedName>
        <fullName evidence="3">DUF1684 domain-containing protein</fullName>
    </recommendedName>
</protein>
<dbReference type="Proteomes" id="UP000183263">
    <property type="component" value="Unassembled WGS sequence"/>
</dbReference>
<proteinExistence type="predicted"/>
<dbReference type="EMBL" id="FNDN01000011">
    <property type="protein sequence ID" value="SDI79716.1"/>
    <property type="molecule type" value="Genomic_DNA"/>
</dbReference>
<dbReference type="PANTHER" id="PTHR41913">
    <property type="entry name" value="DUF1684 DOMAIN-CONTAINING PROTEIN"/>
    <property type="match status" value="1"/>
</dbReference>
<evidence type="ECO:0000313" key="2">
    <source>
        <dbReference type="Proteomes" id="UP000183263"/>
    </source>
</evidence>
<gene>
    <name evidence="1" type="ORF">SAMN05444695_11173</name>
</gene>
<evidence type="ECO:0008006" key="3">
    <source>
        <dbReference type="Google" id="ProtNLM"/>
    </source>
</evidence>
<evidence type="ECO:0000313" key="1">
    <source>
        <dbReference type="EMBL" id="SDI79716.1"/>
    </source>
</evidence>
<dbReference type="AlphaFoldDB" id="A0A1G8NI26"/>
<dbReference type="RefSeq" id="WP_072738961.1">
    <property type="nucleotide sequence ID" value="NZ_CP048813.1"/>
</dbReference>
<dbReference type="PANTHER" id="PTHR41913:SF1">
    <property type="entry name" value="DUF1684 DOMAIN-CONTAINING PROTEIN"/>
    <property type="match status" value="1"/>
</dbReference>
<dbReference type="Pfam" id="PF07920">
    <property type="entry name" value="DUF1684"/>
    <property type="match status" value="1"/>
</dbReference>